<evidence type="ECO:0000313" key="2">
    <source>
        <dbReference type="Proteomes" id="UP000789901"/>
    </source>
</evidence>
<dbReference type="EMBL" id="CAJVQB010093683">
    <property type="protein sequence ID" value="CAG8848838.1"/>
    <property type="molecule type" value="Genomic_DNA"/>
</dbReference>
<dbReference type="PANTHER" id="PTHR46579">
    <property type="entry name" value="F5/8 TYPE C DOMAIN-CONTAINING PROTEIN-RELATED"/>
    <property type="match status" value="1"/>
</dbReference>
<dbReference type="Proteomes" id="UP000789901">
    <property type="component" value="Unassembled WGS sequence"/>
</dbReference>
<protein>
    <submittedName>
        <fullName evidence="1">1428_t:CDS:1</fullName>
    </submittedName>
</protein>
<comment type="caution">
    <text evidence="1">The sequence shown here is derived from an EMBL/GenBank/DDBJ whole genome shotgun (WGS) entry which is preliminary data.</text>
</comment>
<evidence type="ECO:0000313" key="1">
    <source>
        <dbReference type="EMBL" id="CAG8848838.1"/>
    </source>
</evidence>
<gene>
    <name evidence="1" type="ORF">GMARGA_LOCUS39388</name>
</gene>
<sequence length="391" mass="45862">MALKNILPVKDQKLWAYFANAVSIMSQRIITLEEINSGHNLFIKFLKEFEKLYGSNIITPNMHYHLHLKDDMLNFGSWYSYWCFAYKRLNGQIANIHTSGRSIELDMLNYINQQIEIYELLNQVKPTLSIIAQTSLDQLQNKQLVKGTLAMYNYSIPKIIEFQDFIKNINYYANGSENFPGKLIKPYFEAYLNNNILNLLVDYYTEAYSTNNLKFYAEGKISTDSNSYLVSKRILRASALEFCNEYFTSGLNRSDLGAYFIALFKNKNEQAIHWPGKINYFLQHTLLLPAKYSNNNIVDKEKLIPIHHTLCFVDWFKQSSINQKNHFLILNDLNLNNKLPLAEIWEPNFQNRSYENFFPVQKILCRFVRGNYKLNNQTKVVILPLNHKLAF</sequence>
<name>A0ABN7X663_GIGMA</name>
<organism evidence="1 2">
    <name type="scientific">Gigaspora margarita</name>
    <dbReference type="NCBI Taxonomy" id="4874"/>
    <lineage>
        <taxon>Eukaryota</taxon>
        <taxon>Fungi</taxon>
        <taxon>Fungi incertae sedis</taxon>
        <taxon>Mucoromycota</taxon>
        <taxon>Glomeromycotina</taxon>
        <taxon>Glomeromycetes</taxon>
        <taxon>Diversisporales</taxon>
        <taxon>Gigasporaceae</taxon>
        <taxon>Gigaspora</taxon>
    </lineage>
</organism>
<keyword evidence="2" id="KW-1185">Reference proteome</keyword>
<proteinExistence type="predicted"/>
<accession>A0ABN7X663</accession>
<reference evidence="1 2" key="1">
    <citation type="submission" date="2021-06" db="EMBL/GenBank/DDBJ databases">
        <authorList>
            <person name="Kallberg Y."/>
            <person name="Tangrot J."/>
            <person name="Rosling A."/>
        </authorList>
    </citation>
    <scope>NUCLEOTIDE SEQUENCE [LARGE SCALE GENOMIC DNA]</scope>
    <source>
        <strain evidence="1 2">120-4 pot B 10/14</strain>
    </source>
</reference>
<dbReference type="PANTHER" id="PTHR46579:SF2">
    <property type="entry name" value="C2H2-TYPE DOMAIN-CONTAINING PROTEIN"/>
    <property type="match status" value="1"/>
</dbReference>